<dbReference type="Pfam" id="PF25944">
    <property type="entry name" value="Beta-barrel_RND"/>
    <property type="match status" value="1"/>
</dbReference>
<dbReference type="GO" id="GO:0005886">
    <property type="term" value="C:plasma membrane"/>
    <property type="evidence" value="ECO:0007669"/>
    <property type="project" value="UniProtKB-SubCell"/>
</dbReference>
<dbReference type="PANTHER" id="PTHR30158">
    <property type="entry name" value="ACRA/E-RELATED COMPONENT OF DRUG EFFLUX TRANSPORTER"/>
    <property type="match status" value="1"/>
</dbReference>
<proteinExistence type="inferred from homology"/>
<dbReference type="AlphaFoldDB" id="A0A0K6H8B6"/>
<organism evidence="7 8">
    <name type="scientific">Gulbenkiania indica</name>
    <dbReference type="NCBI Taxonomy" id="375574"/>
    <lineage>
        <taxon>Bacteria</taxon>
        <taxon>Pseudomonadati</taxon>
        <taxon>Pseudomonadota</taxon>
        <taxon>Betaproteobacteria</taxon>
        <taxon>Neisseriales</taxon>
        <taxon>Chromobacteriaceae</taxon>
        <taxon>Gulbenkiania</taxon>
    </lineage>
</organism>
<evidence type="ECO:0000259" key="3">
    <source>
        <dbReference type="Pfam" id="PF25876"/>
    </source>
</evidence>
<protein>
    <submittedName>
        <fullName evidence="7">RND family efflux transporter, MFP subunit</fullName>
    </submittedName>
</protein>
<dbReference type="STRING" id="375574.GCA_001418035_02653"/>
<dbReference type="Pfam" id="PF25876">
    <property type="entry name" value="HH_MFP_RND"/>
    <property type="match status" value="1"/>
</dbReference>
<dbReference type="Gene3D" id="2.40.50.100">
    <property type="match status" value="1"/>
</dbReference>
<reference evidence="8" key="1">
    <citation type="submission" date="2015-08" db="EMBL/GenBank/DDBJ databases">
        <authorList>
            <person name="Varghese N."/>
        </authorList>
    </citation>
    <scope>NUCLEOTIDE SEQUENCE [LARGE SCALE GENOMIC DNA]</scope>
    <source>
        <strain evidence="8">DSM 17901</strain>
    </source>
</reference>
<evidence type="ECO:0000256" key="2">
    <source>
        <dbReference type="ARBA" id="ARBA00009477"/>
    </source>
</evidence>
<dbReference type="Gene3D" id="1.10.287.470">
    <property type="entry name" value="Helix hairpin bin"/>
    <property type="match status" value="1"/>
</dbReference>
<gene>
    <name evidence="7" type="ORF">Ga0061063_0070</name>
</gene>
<dbReference type="PROSITE" id="PS51257">
    <property type="entry name" value="PROKAR_LIPOPROTEIN"/>
    <property type="match status" value="1"/>
</dbReference>
<dbReference type="FunFam" id="2.40.420.20:FF:000001">
    <property type="entry name" value="Efflux RND transporter periplasmic adaptor subunit"/>
    <property type="match status" value="1"/>
</dbReference>
<dbReference type="Pfam" id="PF25967">
    <property type="entry name" value="RND-MFP_C"/>
    <property type="match status" value="1"/>
</dbReference>
<dbReference type="EMBL" id="CYHA01000011">
    <property type="protein sequence ID" value="CUA87119.1"/>
    <property type="molecule type" value="Genomic_DNA"/>
</dbReference>
<dbReference type="InterPro" id="IPR058627">
    <property type="entry name" value="MdtA-like_C"/>
</dbReference>
<dbReference type="InterPro" id="IPR058626">
    <property type="entry name" value="MdtA-like_b-barrel"/>
</dbReference>
<sequence length="399" mass="42784">MRKEHPNRIPVPRWLVLTVLAVSLAACGKKEGSAEGAAQAMPPMPAPVLRVAPHDVPVTFEYVGQAAGSREVEVRARVGGILLDRAYTEGRPVKKGDLLFRIDPEPFQAALDQAAANLKVQESQLVRAKQDYERILPLFKENAVSQKDRDDAVAAYAAAQASVAAARAQLKEAQINLNYTRVTAPISGMTSQEVRSEGSLVVANSESSLLTKISQMDPIYVNFSMSDTDMLNIRQQQESGRLKLSTGGDFSVSLKLADGSSYDRVGRLNFTDNIVDSATGTVRSRATFANPQGQILPGQFVRVQLKGAVRANTITVPQRAVLTSQQGKMVWVVGAGNKVEPRPITVSQAVGSDVVVEQGLKAGDQVVVENIIKIRPGMTVKPQPVQPAATDASAPAKQG</sequence>
<dbReference type="InterPro" id="IPR058625">
    <property type="entry name" value="MdtA-like_BSH"/>
</dbReference>
<dbReference type="Pfam" id="PF25917">
    <property type="entry name" value="BSH_RND"/>
    <property type="match status" value="1"/>
</dbReference>
<dbReference type="Gene3D" id="2.40.420.20">
    <property type="match status" value="1"/>
</dbReference>
<feature type="domain" description="Multidrug resistance protein MdtA-like alpha-helical hairpin" evidence="3">
    <location>
        <begin position="111"/>
        <end position="180"/>
    </location>
</feature>
<dbReference type="OrthoDB" id="9783047at2"/>
<dbReference type="NCBIfam" id="TIGR01730">
    <property type="entry name" value="RND_mfp"/>
    <property type="match status" value="1"/>
</dbReference>
<comment type="similarity">
    <text evidence="2">Belongs to the membrane fusion protein (MFP) (TC 8.A.1) family.</text>
</comment>
<dbReference type="SUPFAM" id="SSF111369">
    <property type="entry name" value="HlyD-like secretion proteins"/>
    <property type="match status" value="1"/>
</dbReference>
<dbReference type="InterPro" id="IPR058624">
    <property type="entry name" value="MdtA-like_HH"/>
</dbReference>
<dbReference type="Gene3D" id="2.40.30.170">
    <property type="match status" value="1"/>
</dbReference>
<dbReference type="RefSeq" id="WP_055434528.1">
    <property type="nucleotide sequence ID" value="NZ_CYHA01000011.1"/>
</dbReference>
<evidence type="ECO:0000313" key="7">
    <source>
        <dbReference type="EMBL" id="CUA87119.1"/>
    </source>
</evidence>
<evidence type="ECO:0000259" key="6">
    <source>
        <dbReference type="Pfam" id="PF25967"/>
    </source>
</evidence>
<evidence type="ECO:0000259" key="5">
    <source>
        <dbReference type="Pfam" id="PF25944"/>
    </source>
</evidence>
<evidence type="ECO:0000313" key="8">
    <source>
        <dbReference type="Proteomes" id="UP000243535"/>
    </source>
</evidence>
<keyword evidence="8" id="KW-1185">Reference proteome</keyword>
<evidence type="ECO:0000256" key="1">
    <source>
        <dbReference type="ARBA" id="ARBA00004196"/>
    </source>
</evidence>
<feature type="domain" description="Multidrug resistance protein MdtA-like barrel-sandwich hybrid" evidence="4">
    <location>
        <begin position="70"/>
        <end position="211"/>
    </location>
</feature>
<feature type="domain" description="Multidrug resistance protein MdtA-like C-terminal permuted SH3" evidence="6">
    <location>
        <begin position="312"/>
        <end position="371"/>
    </location>
</feature>
<dbReference type="InterPro" id="IPR006143">
    <property type="entry name" value="RND_pump_MFP"/>
</dbReference>
<dbReference type="GO" id="GO:0022857">
    <property type="term" value="F:transmembrane transporter activity"/>
    <property type="evidence" value="ECO:0007669"/>
    <property type="project" value="InterPro"/>
</dbReference>
<accession>A0A0K6H8B6</accession>
<name>A0A0K6H8B6_9NEIS</name>
<evidence type="ECO:0000259" key="4">
    <source>
        <dbReference type="Pfam" id="PF25917"/>
    </source>
</evidence>
<feature type="domain" description="Multidrug resistance protein MdtA-like beta-barrel" evidence="5">
    <location>
        <begin position="218"/>
        <end position="306"/>
    </location>
</feature>
<dbReference type="GO" id="GO:0046677">
    <property type="term" value="P:response to antibiotic"/>
    <property type="evidence" value="ECO:0007669"/>
    <property type="project" value="TreeGrafter"/>
</dbReference>
<comment type="subcellular location">
    <subcellularLocation>
        <location evidence="1">Cell envelope</location>
    </subcellularLocation>
</comment>
<dbReference type="Proteomes" id="UP000243535">
    <property type="component" value="Unassembled WGS sequence"/>
</dbReference>